<dbReference type="EMBL" id="GBXI01013916">
    <property type="protein sequence ID" value="JAD00376.1"/>
    <property type="molecule type" value="Transcribed_RNA"/>
</dbReference>
<accession>A0A0A1WP00</accession>
<proteinExistence type="predicted"/>
<dbReference type="OrthoDB" id="409374at2759"/>
<organism evidence="3">
    <name type="scientific">Zeugodacus cucurbitae</name>
    <name type="common">Melon fruit fly</name>
    <name type="synonym">Bactrocera cucurbitae</name>
    <dbReference type="NCBI Taxonomy" id="28588"/>
    <lineage>
        <taxon>Eukaryota</taxon>
        <taxon>Metazoa</taxon>
        <taxon>Ecdysozoa</taxon>
        <taxon>Arthropoda</taxon>
        <taxon>Hexapoda</taxon>
        <taxon>Insecta</taxon>
        <taxon>Pterygota</taxon>
        <taxon>Neoptera</taxon>
        <taxon>Endopterygota</taxon>
        <taxon>Diptera</taxon>
        <taxon>Brachycera</taxon>
        <taxon>Muscomorpha</taxon>
        <taxon>Tephritoidea</taxon>
        <taxon>Tephritidae</taxon>
        <taxon>Zeugodacus</taxon>
        <taxon>Zeugodacus</taxon>
    </lineage>
</organism>
<feature type="domain" description="EGF-like" evidence="2">
    <location>
        <begin position="48"/>
        <end position="85"/>
    </location>
</feature>
<feature type="chain" id="PRO_5001982476" evidence="1">
    <location>
        <begin position="20"/>
        <end position="205"/>
    </location>
</feature>
<sequence>MFKVNLIIFLIGISPFLEALTSNNFCTKHGPTKEIKYCCPGYVGDGENCSPICFNGCENGVCIEPFVCECNEGFTKHQGPHSPCVPIPTTIVINTPQRSCAERCSNGTCVNDVCTCAPGWLLQQHDSRDICVPPCNGGCVNGYCSAANKCVCSKGYEPLPLNQFECVRPSGSGALWNQSAQFVTILTSLLLLIRYYCAFWKNINA</sequence>
<dbReference type="InterPro" id="IPR000742">
    <property type="entry name" value="EGF"/>
</dbReference>
<reference evidence="3" key="2">
    <citation type="journal article" date="2015" name="Gigascience">
        <title>Reconstructing a comprehensive transcriptome assembly of a white-pupal translocated strain of the pest fruit fly Bactrocera cucurbitae.</title>
        <authorList>
            <person name="Sim S.B."/>
            <person name="Calla B."/>
            <person name="Hall B."/>
            <person name="DeRego T."/>
            <person name="Geib S.M."/>
        </authorList>
    </citation>
    <scope>NUCLEOTIDE SEQUENCE</scope>
</reference>
<feature type="domain" description="EGF-like" evidence="2">
    <location>
        <begin position="134"/>
        <end position="167"/>
    </location>
</feature>
<dbReference type="SMART" id="SM00181">
    <property type="entry name" value="EGF"/>
    <property type="match status" value="3"/>
</dbReference>
<evidence type="ECO:0000256" key="1">
    <source>
        <dbReference type="SAM" id="SignalP"/>
    </source>
</evidence>
<name>A0A0A1WP00_ZEUCU</name>
<dbReference type="PANTHER" id="PTHR24047">
    <property type="entry name" value="FI01909P-RELATED"/>
    <property type="match status" value="1"/>
</dbReference>
<feature type="signal peptide" evidence="1">
    <location>
        <begin position="1"/>
        <end position="19"/>
    </location>
</feature>
<dbReference type="PANTHER" id="PTHR24047:SF29">
    <property type="entry name" value="EATER-RELATED"/>
    <property type="match status" value="1"/>
</dbReference>
<evidence type="ECO:0000259" key="2">
    <source>
        <dbReference type="SMART" id="SM00181"/>
    </source>
</evidence>
<protein>
    <submittedName>
        <fullName evidence="3">Teneurin-4</fullName>
    </submittedName>
</protein>
<dbReference type="InterPro" id="IPR053255">
    <property type="entry name" value="EGF-like_domain"/>
</dbReference>
<dbReference type="GeneID" id="105211446"/>
<keyword evidence="1" id="KW-0732">Signal</keyword>
<dbReference type="AlphaFoldDB" id="A0A0A1WP00"/>
<gene>
    <name evidence="3" type="primary">odz4_0</name>
    <name evidence="3" type="ORF">g.11092</name>
</gene>
<feature type="domain" description="EGF-like" evidence="2">
    <location>
        <begin position="99"/>
        <end position="132"/>
    </location>
</feature>
<evidence type="ECO:0000313" key="3">
    <source>
        <dbReference type="EMBL" id="JAD00376.1"/>
    </source>
</evidence>
<reference evidence="3" key="1">
    <citation type="submission" date="2014-11" db="EMBL/GenBank/DDBJ databases">
        <authorList>
            <person name="Geib S."/>
        </authorList>
    </citation>
    <scope>NUCLEOTIDE SEQUENCE</scope>
</reference>
<dbReference type="Gene3D" id="2.10.25.10">
    <property type="entry name" value="Laminin"/>
    <property type="match status" value="2"/>
</dbReference>